<organism evidence="1 2">
    <name type="scientific">Janthinobacterium lividum</name>
    <dbReference type="NCBI Taxonomy" id="29581"/>
    <lineage>
        <taxon>Bacteria</taxon>
        <taxon>Pseudomonadati</taxon>
        <taxon>Pseudomonadota</taxon>
        <taxon>Betaproteobacteria</taxon>
        <taxon>Burkholderiales</taxon>
        <taxon>Oxalobacteraceae</taxon>
        <taxon>Janthinobacterium</taxon>
    </lineage>
</organism>
<name>A0A1S1U558_9BURK</name>
<dbReference type="EMBL" id="LFKP01000011">
    <property type="protein sequence ID" value="OHV94934.1"/>
    <property type="molecule type" value="Genomic_DNA"/>
</dbReference>
<dbReference type="AlphaFoldDB" id="A0A1S1U558"/>
<dbReference type="RefSeq" id="WP_071079003.1">
    <property type="nucleotide sequence ID" value="NZ_LFKP01000011.1"/>
</dbReference>
<evidence type="ECO:0000313" key="2">
    <source>
        <dbReference type="Proteomes" id="UP000179840"/>
    </source>
</evidence>
<reference evidence="1 2" key="1">
    <citation type="submission" date="2015-06" db="EMBL/GenBank/DDBJ databases">
        <title>Draft genome sequencing of a biphenyl-degrading bacterium, Janthinobacterium lividum MEG1.</title>
        <authorList>
            <person name="Shimodaira J."/>
            <person name="Hatta T."/>
        </authorList>
    </citation>
    <scope>NUCLEOTIDE SEQUENCE [LARGE SCALE GENOMIC DNA]</scope>
    <source>
        <strain evidence="1 2">MEG1</strain>
    </source>
</reference>
<protein>
    <submittedName>
        <fullName evidence="1">Uncharacterized protein</fullName>
    </submittedName>
</protein>
<comment type="caution">
    <text evidence="1">The sequence shown here is derived from an EMBL/GenBank/DDBJ whole genome shotgun (WGS) entry which is preliminary data.</text>
</comment>
<sequence>METTLHASSHADHSPALATPRPALQQCVVPVAPACFLLQASAGASIDALSYSVHQIAKTYHAFGAANLTFIISDAQALNVAGFFTPAHQRVLVGGLPIELHYMFASEHGVRHCNGASRTLSYWAEYFSTQGAR</sequence>
<proteinExistence type="predicted"/>
<accession>A0A1S1U558</accession>
<evidence type="ECO:0000313" key="1">
    <source>
        <dbReference type="EMBL" id="OHV94934.1"/>
    </source>
</evidence>
<gene>
    <name evidence="1" type="ORF">AKG95_21795</name>
</gene>
<dbReference type="Proteomes" id="UP000179840">
    <property type="component" value="Unassembled WGS sequence"/>
</dbReference>